<comment type="caution">
    <text evidence="2">The sequence shown here is derived from an EMBL/GenBank/DDBJ whole genome shotgun (WGS) entry which is preliminary data.</text>
</comment>
<evidence type="ECO:0000313" key="2">
    <source>
        <dbReference type="EMBL" id="KAK8919375.1"/>
    </source>
</evidence>
<sequence length="278" mass="32478">MERRRKWEDLAFDCLICVFCKLGFEDFAVSIPLVCKSWHAASLDPQCWRDLDFLELDFSKKSNFIARFKRLYRVQHFSFSSFMKLCVARSHGSVSKLRIPSLLGVSLHRDLVFASIECPKLKVLALPTLLWNDDKQLPELISRWREMETLEMTWKPISFLQILEQIRLFCPNFCELNLCGFFNGRDAEAVIRCLPRLKTLLMSASFLRRDELLVILEGCKELAELDVSRCRGLDVDDGILKRAAKMIRFSCEGCKPDDNYGVNYYNYDDLFMELIFGY</sequence>
<protein>
    <recommendedName>
        <fullName evidence="1">F-box domain-containing protein</fullName>
    </recommendedName>
</protein>
<evidence type="ECO:0000313" key="3">
    <source>
        <dbReference type="Proteomes" id="UP001418222"/>
    </source>
</evidence>
<reference evidence="2 3" key="1">
    <citation type="journal article" date="2022" name="Nat. Plants">
        <title>Genomes of leafy and leafless Platanthera orchids illuminate the evolution of mycoheterotrophy.</title>
        <authorList>
            <person name="Li M.H."/>
            <person name="Liu K.W."/>
            <person name="Li Z."/>
            <person name="Lu H.C."/>
            <person name="Ye Q.L."/>
            <person name="Zhang D."/>
            <person name="Wang J.Y."/>
            <person name="Li Y.F."/>
            <person name="Zhong Z.M."/>
            <person name="Liu X."/>
            <person name="Yu X."/>
            <person name="Liu D.K."/>
            <person name="Tu X.D."/>
            <person name="Liu B."/>
            <person name="Hao Y."/>
            <person name="Liao X.Y."/>
            <person name="Jiang Y.T."/>
            <person name="Sun W.H."/>
            <person name="Chen J."/>
            <person name="Chen Y.Q."/>
            <person name="Ai Y."/>
            <person name="Zhai J.W."/>
            <person name="Wu S.S."/>
            <person name="Zhou Z."/>
            <person name="Hsiao Y.Y."/>
            <person name="Wu W.L."/>
            <person name="Chen Y.Y."/>
            <person name="Lin Y.F."/>
            <person name="Hsu J.L."/>
            <person name="Li C.Y."/>
            <person name="Wang Z.W."/>
            <person name="Zhao X."/>
            <person name="Zhong W.Y."/>
            <person name="Ma X.K."/>
            <person name="Ma L."/>
            <person name="Huang J."/>
            <person name="Chen G.Z."/>
            <person name="Huang M.Z."/>
            <person name="Huang L."/>
            <person name="Peng D.H."/>
            <person name="Luo Y.B."/>
            <person name="Zou S.Q."/>
            <person name="Chen S.P."/>
            <person name="Lan S."/>
            <person name="Tsai W.C."/>
            <person name="Van de Peer Y."/>
            <person name="Liu Z.J."/>
        </authorList>
    </citation>
    <scope>NUCLEOTIDE SEQUENCE [LARGE SCALE GENOMIC DNA]</scope>
    <source>
        <strain evidence="2">Lor287</strain>
    </source>
</reference>
<dbReference type="Gene3D" id="3.80.10.10">
    <property type="entry name" value="Ribonuclease Inhibitor"/>
    <property type="match status" value="1"/>
</dbReference>
<proteinExistence type="predicted"/>
<dbReference type="EMBL" id="JBBWWQ010000019">
    <property type="protein sequence ID" value="KAK8919375.1"/>
    <property type="molecule type" value="Genomic_DNA"/>
</dbReference>
<accession>A0AAP0AZC7</accession>
<dbReference type="Pfam" id="PF00646">
    <property type="entry name" value="F-box"/>
    <property type="match status" value="1"/>
</dbReference>
<organism evidence="2 3">
    <name type="scientific">Platanthera zijinensis</name>
    <dbReference type="NCBI Taxonomy" id="2320716"/>
    <lineage>
        <taxon>Eukaryota</taxon>
        <taxon>Viridiplantae</taxon>
        <taxon>Streptophyta</taxon>
        <taxon>Embryophyta</taxon>
        <taxon>Tracheophyta</taxon>
        <taxon>Spermatophyta</taxon>
        <taxon>Magnoliopsida</taxon>
        <taxon>Liliopsida</taxon>
        <taxon>Asparagales</taxon>
        <taxon>Orchidaceae</taxon>
        <taxon>Orchidoideae</taxon>
        <taxon>Orchideae</taxon>
        <taxon>Orchidinae</taxon>
        <taxon>Platanthera</taxon>
    </lineage>
</organism>
<dbReference type="InterPro" id="IPR032675">
    <property type="entry name" value="LRR_dom_sf"/>
</dbReference>
<name>A0AAP0AZC7_9ASPA</name>
<feature type="domain" description="F-box" evidence="1">
    <location>
        <begin position="7"/>
        <end position="49"/>
    </location>
</feature>
<dbReference type="InterPro" id="IPR001810">
    <property type="entry name" value="F-box_dom"/>
</dbReference>
<keyword evidence="3" id="KW-1185">Reference proteome</keyword>
<dbReference type="PANTHER" id="PTHR38926:SF5">
    <property type="entry name" value="F-BOX AND LEUCINE-RICH REPEAT PROTEIN 6"/>
    <property type="match status" value="1"/>
</dbReference>
<dbReference type="SUPFAM" id="SSF52047">
    <property type="entry name" value="RNI-like"/>
    <property type="match status" value="1"/>
</dbReference>
<gene>
    <name evidence="2" type="ORF">KSP39_PZI021252</name>
</gene>
<dbReference type="Proteomes" id="UP001418222">
    <property type="component" value="Unassembled WGS sequence"/>
</dbReference>
<dbReference type="PANTHER" id="PTHR38926">
    <property type="entry name" value="F-BOX DOMAIN CONTAINING PROTEIN, EXPRESSED"/>
    <property type="match status" value="1"/>
</dbReference>
<dbReference type="AlphaFoldDB" id="A0AAP0AZC7"/>
<evidence type="ECO:0000259" key="1">
    <source>
        <dbReference type="Pfam" id="PF00646"/>
    </source>
</evidence>